<reference evidence="2 3" key="1">
    <citation type="journal article" date="2023" name="IMA Fungus">
        <title>Comparative genomic study of the Penicillium genus elucidates a diverse pangenome and 15 lateral gene transfer events.</title>
        <authorList>
            <person name="Petersen C."/>
            <person name="Sorensen T."/>
            <person name="Nielsen M.R."/>
            <person name="Sondergaard T.E."/>
            <person name="Sorensen J.L."/>
            <person name="Fitzpatrick D.A."/>
            <person name="Frisvad J.C."/>
            <person name="Nielsen K.L."/>
        </authorList>
    </citation>
    <scope>NUCLEOTIDE SEQUENCE [LARGE SCALE GENOMIC DNA]</scope>
    <source>
        <strain evidence="2 3">IBT 29057</strain>
    </source>
</reference>
<dbReference type="EMBL" id="JAQJAC010000001">
    <property type="protein sequence ID" value="KAJ5599153.1"/>
    <property type="molecule type" value="Genomic_DNA"/>
</dbReference>
<keyword evidence="3" id="KW-1185">Reference proteome</keyword>
<dbReference type="Pfam" id="PF08297">
    <property type="entry name" value="U3_snoRNA_assoc"/>
    <property type="match status" value="1"/>
</dbReference>
<dbReference type="GO" id="GO:0030515">
    <property type="term" value="F:snoRNA binding"/>
    <property type="evidence" value="ECO:0007669"/>
    <property type="project" value="InterPro"/>
</dbReference>
<feature type="compositionally biased region" description="Polar residues" evidence="1">
    <location>
        <begin position="69"/>
        <end position="79"/>
    </location>
</feature>
<protein>
    <recommendedName>
        <fullName evidence="4">Immediate-early protein</fullName>
    </recommendedName>
</protein>
<gene>
    <name evidence="2" type="ORF">N7450_000220</name>
</gene>
<dbReference type="InterPro" id="IPR013268">
    <property type="entry name" value="UTP16"/>
</dbReference>
<feature type="compositionally biased region" description="Acidic residues" evidence="1">
    <location>
        <begin position="146"/>
        <end position="160"/>
    </location>
</feature>
<feature type="compositionally biased region" description="Basic and acidic residues" evidence="1">
    <location>
        <begin position="321"/>
        <end position="333"/>
    </location>
</feature>
<comment type="caution">
    <text evidence="2">The sequence shown here is derived from an EMBL/GenBank/DDBJ whole genome shotgun (WGS) entry which is preliminary data.</text>
</comment>
<proteinExistence type="predicted"/>
<feature type="compositionally biased region" description="Polar residues" evidence="1">
    <location>
        <begin position="30"/>
        <end position="42"/>
    </location>
</feature>
<evidence type="ECO:0008006" key="4">
    <source>
        <dbReference type="Google" id="ProtNLM"/>
    </source>
</evidence>
<dbReference type="AlphaFoldDB" id="A0AAD6E1R5"/>
<feature type="compositionally biased region" description="Low complexity" evidence="1">
    <location>
        <begin position="237"/>
        <end position="246"/>
    </location>
</feature>
<evidence type="ECO:0000313" key="3">
    <source>
        <dbReference type="Proteomes" id="UP001216150"/>
    </source>
</evidence>
<name>A0AAD6E1R5_9EURO</name>
<feature type="compositionally biased region" description="Basic and acidic residues" evidence="1">
    <location>
        <begin position="170"/>
        <end position="201"/>
    </location>
</feature>
<feature type="compositionally biased region" description="Basic and acidic residues" evidence="1">
    <location>
        <begin position="275"/>
        <end position="284"/>
    </location>
</feature>
<feature type="compositionally biased region" description="Polar residues" evidence="1">
    <location>
        <begin position="96"/>
        <end position="117"/>
    </location>
</feature>
<dbReference type="Proteomes" id="UP001216150">
    <property type="component" value="Unassembled WGS sequence"/>
</dbReference>
<organism evidence="2 3">
    <name type="scientific">Penicillium hetheringtonii</name>
    <dbReference type="NCBI Taxonomy" id="911720"/>
    <lineage>
        <taxon>Eukaryota</taxon>
        <taxon>Fungi</taxon>
        <taxon>Dikarya</taxon>
        <taxon>Ascomycota</taxon>
        <taxon>Pezizomycotina</taxon>
        <taxon>Eurotiomycetes</taxon>
        <taxon>Eurotiomycetidae</taxon>
        <taxon>Eurotiales</taxon>
        <taxon>Aspergillaceae</taxon>
        <taxon>Penicillium</taxon>
    </lineage>
</organism>
<feature type="region of interest" description="Disordered" evidence="1">
    <location>
        <begin position="298"/>
        <end position="335"/>
    </location>
</feature>
<sequence>MFSQIVTAAKGLFTRPESEEQLSTEPAGINTPTASKMVTATRQRVVEPEQPAEQPATNGVAKGGKRKAQGTSTEKTGQKQIKRRKQGDLEAAELTNGDSAGQASKSDQQGPQTTESAPKNHFRFGSEEPGMPETSLPEPTPKVSKDEEDDSDSDSDDAPETIDNSAQLLKMKEQAKRQEKLKQVEEQAKREKRRKLDERRKLQAKSTKPKELSPSDDLMSESTATLQGSSTQDTRRAALPALLPDDILNAEPAVRPPTPPTEDSVAGPKKSSKLRFLDKHEKAPKDVQVGDVTIRVLDAPSSKNSNSKPALAPRASKSGRNVRENWMNRERNSGKVNGLRRTAGGTFWVRATMKMKPICYI</sequence>
<dbReference type="GO" id="GO:0006364">
    <property type="term" value="P:rRNA processing"/>
    <property type="evidence" value="ECO:0007669"/>
    <property type="project" value="InterPro"/>
</dbReference>
<feature type="region of interest" description="Disordered" evidence="1">
    <location>
        <begin position="1"/>
        <end position="284"/>
    </location>
</feature>
<feature type="compositionally biased region" description="Polar residues" evidence="1">
    <location>
        <begin position="220"/>
        <end position="232"/>
    </location>
</feature>
<evidence type="ECO:0000313" key="2">
    <source>
        <dbReference type="EMBL" id="KAJ5599153.1"/>
    </source>
</evidence>
<accession>A0AAD6E1R5</accession>
<evidence type="ECO:0000256" key="1">
    <source>
        <dbReference type="SAM" id="MobiDB-lite"/>
    </source>
</evidence>